<name>A0A151JGT7_9VIBR</name>
<dbReference type="AlphaFoldDB" id="A0A151JGT7"/>
<evidence type="ECO:0000256" key="3">
    <source>
        <dbReference type="SAM" id="Phobius"/>
    </source>
</evidence>
<feature type="transmembrane region" description="Helical" evidence="3">
    <location>
        <begin position="232"/>
        <end position="256"/>
    </location>
</feature>
<dbReference type="PROSITE" id="PS50894">
    <property type="entry name" value="HPT"/>
    <property type="match status" value="1"/>
</dbReference>
<keyword evidence="3" id="KW-1133">Transmembrane helix</keyword>
<feature type="modified residue" description="Phosphohistidine" evidence="2">
    <location>
        <position position="357"/>
    </location>
</feature>
<evidence type="ECO:0000256" key="2">
    <source>
        <dbReference type="PROSITE-ProRule" id="PRU00110"/>
    </source>
</evidence>
<protein>
    <recommendedName>
        <fullName evidence="4">HPt domain-containing protein</fullName>
    </recommendedName>
</protein>
<dbReference type="SUPFAM" id="SSF47226">
    <property type="entry name" value="Histidine-containing phosphotransfer domain, HPT domain"/>
    <property type="match status" value="1"/>
</dbReference>
<keyword evidence="2" id="KW-0597">Phosphoprotein</keyword>
<dbReference type="EMBL" id="LOMK01000001">
    <property type="protein sequence ID" value="KYN24999.1"/>
    <property type="molecule type" value="Genomic_DNA"/>
</dbReference>
<dbReference type="Pfam" id="PF01627">
    <property type="entry name" value="Hpt"/>
    <property type="match status" value="1"/>
</dbReference>
<evidence type="ECO:0000256" key="1">
    <source>
        <dbReference type="ARBA" id="ARBA00023012"/>
    </source>
</evidence>
<dbReference type="GO" id="GO:0004672">
    <property type="term" value="F:protein kinase activity"/>
    <property type="evidence" value="ECO:0007669"/>
    <property type="project" value="UniProtKB-ARBA"/>
</dbReference>
<gene>
    <name evidence="5" type="ORF">AUQ44_04150</name>
</gene>
<dbReference type="InterPro" id="IPR008207">
    <property type="entry name" value="Sig_transdc_His_kin_Hpt_dom"/>
</dbReference>
<keyword evidence="3" id="KW-0472">Membrane</keyword>
<dbReference type="InterPro" id="IPR036641">
    <property type="entry name" value="HPT_dom_sf"/>
</dbReference>
<sequence length="418" mass="47233">MSLTAKKMKTRCSVGLLALWASVSLFIMIQTYNMTAVVQVVEELGNKVEQTHNTFAHERSQRIGLTDDISLNLQIIYALRIQLEANYAESYFAPDVSQFIYSTDHYLQSIRSLLSIDNQLSSLVDEIREKRLKISDQSSFAITQYALLGSYVSEAAFSASPQLDLIFKDIDDLLLASETLPDEYGLPLRQLIAASGDVLAENLQIDHLVQQVNNHAIYTQQSKLEEYVNRMILQYMMVLIAISALSVLGMLFLLYLQDWGEETQALENAKQSKQAHDQEASLDALIRSNSEKVMSYSQESLEEGRVIDTKAMLDSLSGDEASVRLLLQVFIQDHRNDYQRFTDVLVHDKVKAQRIVHSLKGVAANLGALRLKYVAFDIEMTMKNGDSVSEQQLAKLEEALRETIDFAKQLLDETWGND</sequence>
<evidence type="ECO:0000313" key="6">
    <source>
        <dbReference type="Proteomes" id="UP000075349"/>
    </source>
</evidence>
<dbReference type="GO" id="GO:0000160">
    <property type="term" value="P:phosphorelay signal transduction system"/>
    <property type="evidence" value="ECO:0007669"/>
    <property type="project" value="UniProtKB-KW"/>
</dbReference>
<keyword evidence="1" id="KW-0902">Two-component regulatory system</keyword>
<reference evidence="6" key="1">
    <citation type="submission" date="2015-12" db="EMBL/GenBank/DDBJ databases">
        <authorList>
            <person name="Tarr C.L."/>
            <person name="Gladney L.M."/>
        </authorList>
    </citation>
    <scope>NUCLEOTIDE SEQUENCE [LARGE SCALE GENOMIC DNA]</scope>
    <source>
        <strain evidence="6">2756-81</strain>
    </source>
</reference>
<accession>A0A151JGT7</accession>
<comment type="caution">
    <text evidence="5">The sequence shown here is derived from an EMBL/GenBank/DDBJ whole genome shotgun (WGS) entry which is preliminary data.</text>
</comment>
<evidence type="ECO:0000259" key="4">
    <source>
        <dbReference type="PROSITE" id="PS50894"/>
    </source>
</evidence>
<dbReference type="Gene3D" id="1.20.120.160">
    <property type="entry name" value="HPT domain"/>
    <property type="match status" value="1"/>
</dbReference>
<proteinExistence type="predicted"/>
<organism evidence="5 6">
    <name type="scientific">Vibrio cidicii</name>
    <dbReference type="NCBI Taxonomy" id="1763883"/>
    <lineage>
        <taxon>Bacteria</taxon>
        <taxon>Pseudomonadati</taxon>
        <taxon>Pseudomonadota</taxon>
        <taxon>Gammaproteobacteria</taxon>
        <taxon>Vibrionales</taxon>
        <taxon>Vibrionaceae</taxon>
        <taxon>Vibrio</taxon>
    </lineage>
</organism>
<dbReference type="Proteomes" id="UP000075349">
    <property type="component" value="Unassembled WGS sequence"/>
</dbReference>
<evidence type="ECO:0000313" key="5">
    <source>
        <dbReference type="EMBL" id="KYN24999.1"/>
    </source>
</evidence>
<keyword evidence="3" id="KW-0812">Transmembrane</keyword>
<feature type="domain" description="HPt" evidence="4">
    <location>
        <begin position="319"/>
        <end position="414"/>
    </location>
</feature>